<dbReference type="RefSeq" id="WP_274495092.1">
    <property type="nucleotide sequence ID" value="NZ_CP118166.1"/>
</dbReference>
<feature type="signal peptide" evidence="1">
    <location>
        <begin position="1"/>
        <end position="24"/>
    </location>
</feature>
<evidence type="ECO:0000313" key="3">
    <source>
        <dbReference type="Proteomes" id="UP001214043"/>
    </source>
</evidence>
<dbReference type="Proteomes" id="UP001214043">
    <property type="component" value="Chromosome"/>
</dbReference>
<evidence type="ECO:0000313" key="2">
    <source>
        <dbReference type="EMBL" id="WDI33128.1"/>
    </source>
</evidence>
<evidence type="ECO:0000256" key="1">
    <source>
        <dbReference type="SAM" id="SignalP"/>
    </source>
</evidence>
<sequence>MKKSVISFLVLGGVLGASGSTSLAQGQFKLPQPDLSVVRQCVLDNRGDLQTAAQCYASFDSICFDKWFDHYSVCLPQEAAYWSDALNKELERAGAPEKRAQINTNMSVACPTPRARHRQICEARYLRDNTVLLHIRRTWGQVPAAD</sequence>
<organism evidence="2 3">
    <name type="scientific">Hyphococcus flavus</name>
    <dbReference type="NCBI Taxonomy" id="1866326"/>
    <lineage>
        <taxon>Bacteria</taxon>
        <taxon>Pseudomonadati</taxon>
        <taxon>Pseudomonadota</taxon>
        <taxon>Alphaproteobacteria</taxon>
        <taxon>Parvularculales</taxon>
        <taxon>Parvularculaceae</taxon>
        <taxon>Hyphococcus</taxon>
    </lineage>
</organism>
<keyword evidence="1" id="KW-0732">Signal</keyword>
<feature type="chain" id="PRO_5042216314" evidence="1">
    <location>
        <begin position="25"/>
        <end position="146"/>
    </location>
</feature>
<accession>A0AAE9ZDL8</accession>
<proteinExistence type="predicted"/>
<reference evidence="2" key="1">
    <citation type="submission" date="2023-02" db="EMBL/GenBank/DDBJ databases">
        <title>Genome sequence of Hyphococcus flavus.</title>
        <authorList>
            <person name="Rong J.-C."/>
            <person name="Zhao Q."/>
            <person name="Yi M."/>
            <person name="Wu J.-Y."/>
        </authorList>
    </citation>
    <scope>NUCLEOTIDE SEQUENCE</scope>
    <source>
        <strain evidence="2">MCCC 1K03223</strain>
    </source>
</reference>
<keyword evidence="3" id="KW-1185">Reference proteome</keyword>
<protein>
    <submittedName>
        <fullName evidence="2">Uncharacterized protein</fullName>
    </submittedName>
</protein>
<dbReference type="EMBL" id="CP118166">
    <property type="protein sequence ID" value="WDI33128.1"/>
    <property type="molecule type" value="Genomic_DNA"/>
</dbReference>
<dbReference type="KEGG" id="hfl:PUV54_07950"/>
<name>A0AAE9ZDL8_9PROT</name>
<dbReference type="AlphaFoldDB" id="A0AAE9ZDL8"/>
<gene>
    <name evidence="2" type="ORF">PUV54_07950</name>
</gene>